<sequence length="203" mass="22217">MRDSNESVEKDLSPLIEEAIIEVEKEELKDTQETSIPDKVTIKVGNTETIVDTDLPSKYKASIPYLVILISWVITFITTKFGWKFPGTSEDLTTWVTLLVSFGLSIYGTWRNNPITSKGQFLSLIGKELEGLLKSIEGQSNPTTVDTTAKETTVAPTTFNSTTVENTTTEETTVAPTTVSPTTVAPTTLEKTTVLPQKDGNPV</sequence>
<evidence type="ECO:0000256" key="5">
    <source>
        <dbReference type="SAM" id="Phobius"/>
    </source>
</evidence>
<evidence type="ECO:0000313" key="6">
    <source>
        <dbReference type="EMBL" id="QBJ03524.1"/>
    </source>
</evidence>
<evidence type="ECO:0000256" key="2">
    <source>
        <dbReference type="ARBA" id="ARBA00022692"/>
    </source>
</evidence>
<proteinExistence type="predicted"/>
<dbReference type="Proteomes" id="UP000308874">
    <property type="component" value="Segment"/>
</dbReference>
<keyword evidence="4 5" id="KW-0472">Membrane</keyword>
<dbReference type="Pfam" id="PF04688">
    <property type="entry name" value="Holin_SPP1"/>
    <property type="match status" value="1"/>
</dbReference>
<protein>
    <submittedName>
        <fullName evidence="6">Holin</fullName>
    </submittedName>
</protein>
<dbReference type="InterPro" id="IPR006479">
    <property type="entry name" value="Holin"/>
</dbReference>
<evidence type="ECO:0000256" key="3">
    <source>
        <dbReference type="ARBA" id="ARBA00022989"/>
    </source>
</evidence>
<evidence type="ECO:0000256" key="4">
    <source>
        <dbReference type="ARBA" id="ARBA00023136"/>
    </source>
</evidence>
<keyword evidence="3 5" id="KW-1133">Transmembrane helix</keyword>
<organism evidence="6 7">
    <name type="scientific">Lactobacillus phage 521B</name>
    <dbReference type="NCBI Taxonomy" id="2510942"/>
    <lineage>
        <taxon>Viruses</taxon>
        <taxon>Duplodnaviria</taxon>
        <taxon>Heunggongvirae</taxon>
        <taxon>Uroviricota</taxon>
        <taxon>Caudoviricetes</taxon>
        <taxon>Herelleviridae</taxon>
        <taxon>Tybeckvirus</taxon>
        <taxon>Tybeckvirus tv521B</taxon>
    </lineage>
</organism>
<keyword evidence="2 5" id="KW-0812">Transmembrane</keyword>
<evidence type="ECO:0000256" key="1">
    <source>
        <dbReference type="ARBA" id="ARBA00004370"/>
    </source>
</evidence>
<feature type="transmembrane region" description="Helical" evidence="5">
    <location>
        <begin position="65"/>
        <end position="86"/>
    </location>
</feature>
<accession>A0A4Y5FHN4</accession>
<comment type="subcellular location">
    <subcellularLocation>
        <location evidence="1">Membrane</location>
    </subcellularLocation>
</comment>
<reference evidence="6 7" key="1">
    <citation type="submission" date="2019-02" db="EMBL/GenBank/DDBJ databases">
        <title>Isolation of virulent Lactobacillus brevis phages.</title>
        <authorList>
            <person name="Feyereisen M."/>
            <person name="Mahony J."/>
            <person name="O'Sullivan T."/>
            <person name="van Sinderen D."/>
        </authorList>
    </citation>
    <scope>NUCLEOTIDE SEQUENCE [LARGE SCALE GENOMIC DNA]</scope>
</reference>
<name>A0A4Y5FHN4_9CAUD</name>
<evidence type="ECO:0000313" key="7">
    <source>
        <dbReference type="Proteomes" id="UP000308874"/>
    </source>
</evidence>
<dbReference type="EMBL" id="MK504443">
    <property type="protein sequence ID" value="QBJ03524.1"/>
    <property type="molecule type" value="Genomic_DNA"/>
</dbReference>
<keyword evidence="7" id="KW-1185">Reference proteome</keyword>
<gene>
    <name evidence="6" type="ORF">B521_0174</name>
</gene>
<feature type="transmembrane region" description="Helical" evidence="5">
    <location>
        <begin position="92"/>
        <end position="110"/>
    </location>
</feature>
<dbReference type="GO" id="GO:0016020">
    <property type="term" value="C:membrane"/>
    <property type="evidence" value="ECO:0007669"/>
    <property type="project" value="UniProtKB-SubCell"/>
</dbReference>